<feature type="transmembrane region" description="Helical" evidence="1">
    <location>
        <begin position="6"/>
        <end position="23"/>
    </location>
</feature>
<dbReference type="AlphaFoldDB" id="A0A3M7SAK4"/>
<keyword evidence="3" id="KW-1185">Reference proteome</keyword>
<dbReference type="EMBL" id="REGN01001764">
    <property type="protein sequence ID" value="RNA32687.1"/>
    <property type="molecule type" value="Genomic_DNA"/>
</dbReference>
<proteinExistence type="predicted"/>
<keyword evidence="1" id="KW-1133">Transmembrane helix</keyword>
<dbReference type="Proteomes" id="UP000276133">
    <property type="component" value="Unassembled WGS sequence"/>
</dbReference>
<accession>A0A3M7SAK4</accession>
<evidence type="ECO:0000313" key="3">
    <source>
        <dbReference type="Proteomes" id="UP000276133"/>
    </source>
</evidence>
<evidence type="ECO:0000313" key="2">
    <source>
        <dbReference type="EMBL" id="RNA32687.1"/>
    </source>
</evidence>
<gene>
    <name evidence="2" type="ORF">BpHYR1_042698</name>
</gene>
<name>A0A3M7SAK4_BRAPC</name>
<keyword evidence="1" id="KW-0812">Transmembrane</keyword>
<evidence type="ECO:0000256" key="1">
    <source>
        <dbReference type="SAM" id="Phobius"/>
    </source>
</evidence>
<protein>
    <submittedName>
        <fullName evidence="2">Uncharacterized protein</fullName>
    </submittedName>
</protein>
<sequence length="78" mass="9218">MDILWNIDYIIIIIMIIISRHQFDRFTVSVRSFHTTERDVGRSIVFLAHFWDLQVADESFSFHPAHVLNVSDNNETLN</sequence>
<reference evidence="2 3" key="1">
    <citation type="journal article" date="2018" name="Sci. Rep.">
        <title>Genomic signatures of local adaptation to the degree of environmental predictability in rotifers.</title>
        <authorList>
            <person name="Franch-Gras L."/>
            <person name="Hahn C."/>
            <person name="Garcia-Roger E.M."/>
            <person name="Carmona M.J."/>
            <person name="Serra M."/>
            <person name="Gomez A."/>
        </authorList>
    </citation>
    <scope>NUCLEOTIDE SEQUENCE [LARGE SCALE GENOMIC DNA]</scope>
    <source>
        <strain evidence="2">HYR1</strain>
    </source>
</reference>
<keyword evidence="1" id="KW-0472">Membrane</keyword>
<comment type="caution">
    <text evidence="2">The sequence shown here is derived from an EMBL/GenBank/DDBJ whole genome shotgun (WGS) entry which is preliminary data.</text>
</comment>
<organism evidence="2 3">
    <name type="scientific">Brachionus plicatilis</name>
    <name type="common">Marine rotifer</name>
    <name type="synonym">Brachionus muelleri</name>
    <dbReference type="NCBI Taxonomy" id="10195"/>
    <lineage>
        <taxon>Eukaryota</taxon>
        <taxon>Metazoa</taxon>
        <taxon>Spiralia</taxon>
        <taxon>Gnathifera</taxon>
        <taxon>Rotifera</taxon>
        <taxon>Eurotatoria</taxon>
        <taxon>Monogononta</taxon>
        <taxon>Pseudotrocha</taxon>
        <taxon>Ploima</taxon>
        <taxon>Brachionidae</taxon>
        <taxon>Brachionus</taxon>
    </lineage>
</organism>